<gene>
    <name evidence="1" type="ORF">H5410_043678</name>
</gene>
<proteinExistence type="predicted"/>
<evidence type="ECO:0000313" key="2">
    <source>
        <dbReference type="Proteomes" id="UP000824120"/>
    </source>
</evidence>
<evidence type="ECO:0000313" key="1">
    <source>
        <dbReference type="EMBL" id="KAG5593164.1"/>
    </source>
</evidence>
<dbReference type="EMBL" id="JACXVP010000008">
    <property type="protein sequence ID" value="KAG5593164.1"/>
    <property type="molecule type" value="Genomic_DNA"/>
</dbReference>
<accession>A0A9J5Y1G2</accession>
<comment type="caution">
    <text evidence="1">The sequence shown here is derived from an EMBL/GenBank/DDBJ whole genome shotgun (WGS) entry which is preliminary data.</text>
</comment>
<organism evidence="1 2">
    <name type="scientific">Solanum commersonii</name>
    <name type="common">Commerson's wild potato</name>
    <name type="synonym">Commerson's nightshade</name>
    <dbReference type="NCBI Taxonomy" id="4109"/>
    <lineage>
        <taxon>Eukaryota</taxon>
        <taxon>Viridiplantae</taxon>
        <taxon>Streptophyta</taxon>
        <taxon>Embryophyta</taxon>
        <taxon>Tracheophyta</taxon>
        <taxon>Spermatophyta</taxon>
        <taxon>Magnoliopsida</taxon>
        <taxon>eudicotyledons</taxon>
        <taxon>Gunneridae</taxon>
        <taxon>Pentapetalae</taxon>
        <taxon>asterids</taxon>
        <taxon>lamiids</taxon>
        <taxon>Solanales</taxon>
        <taxon>Solanaceae</taxon>
        <taxon>Solanoideae</taxon>
        <taxon>Solaneae</taxon>
        <taxon>Solanum</taxon>
    </lineage>
</organism>
<sequence>MVIVSSLLLKIISESSEFSGVAGEISLSSARLTPWFAALEKFDGFNHSLNPVMCDDPEGHFWKF</sequence>
<keyword evidence="2" id="KW-1185">Reference proteome</keyword>
<dbReference type="AlphaFoldDB" id="A0A9J5Y1G2"/>
<protein>
    <submittedName>
        <fullName evidence="1">Uncharacterized protein</fullName>
    </submittedName>
</protein>
<dbReference type="Proteomes" id="UP000824120">
    <property type="component" value="Chromosome 8"/>
</dbReference>
<name>A0A9J5Y1G2_SOLCO</name>
<reference evidence="1 2" key="1">
    <citation type="submission" date="2020-09" db="EMBL/GenBank/DDBJ databases">
        <title>De no assembly of potato wild relative species, Solanum commersonii.</title>
        <authorList>
            <person name="Cho K."/>
        </authorList>
    </citation>
    <scope>NUCLEOTIDE SEQUENCE [LARGE SCALE GENOMIC DNA]</scope>
    <source>
        <strain evidence="1">LZ3.2</strain>
        <tissue evidence="1">Leaf</tissue>
    </source>
</reference>